<accession>A0A8J3RAF0</accession>
<evidence type="ECO:0000313" key="2">
    <source>
        <dbReference type="Proteomes" id="UP000610966"/>
    </source>
</evidence>
<organism evidence="1 2">
    <name type="scientific">Sphaerimonospora thailandensis</name>
    <dbReference type="NCBI Taxonomy" id="795644"/>
    <lineage>
        <taxon>Bacteria</taxon>
        <taxon>Bacillati</taxon>
        <taxon>Actinomycetota</taxon>
        <taxon>Actinomycetes</taxon>
        <taxon>Streptosporangiales</taxon>
        <taxon>Streptosporangiaceae</taxon>
        <taxon>Sphaerimonospora</taxon>
    </lineage>
</organism>
<dbReference type="RefSeq" id="WP_239089928.1">
    <property type="nucleotide sequence ID" value="NZ_BOOG01000050.1"/>
</dbReference>
<dbReference type="InterPro" id="IPR010982">
    <property type="entry name" value="Lambda_DNA-bd_dom_sf"/>
</dbReference>
<gene>
    <name evidence="1" type="ORF">Mth01_46090</name>
</gene>
<proteinExistence type="predicted"/>
<dbReference type="EMBL" id="BOOG01000050">
    <property type="protein sequence ID" value="GIH72356.1"/>
    <property type="molecule type" value="Genomic_DNA"/>
</dbReference>
<sequence length="81" mass="9293">MAERRAWSDKRAEIMSRPGAGAVYEAARIRFELGKAVRRRREELGLTQAKLADGRSLPSSAVRSSLWNVSRPRDVRRRNQQ</sequence>
<evidence type="ECO:0008006" key="3">
    <source>
        <dbReference type="Google" id="ProtNLM"/>
    </source>
</evidence>
<dbReference type="SUPFAM" id="SSF47413">
    <property type="entry name" value="lambda repressor-like DNA-binding domains"/>
    <property type="match status" value="1"/>
</dbReference>
<keyword evidence="2" id="KW-1185">Reference proteome</keyword>
<dbReference type="AlphaFoldDB" id="A0A8J3RAF0"/>
<dbReference type="GO" id="GO:0003677">
    <property type="term" value="F:DNA binding"/>
    <property type="evidence" value="ECO:0007669"/>
    <property type="project" value="InterPro"/>
</dbReference>
<name>A0A8J3RAF0_9ACTN</name>
<evidence type="ECO:0000313" key="1">
    <source>
        <dbReference type="EMBL" id="GIH72356.1"/>
    </source>
</evidence>
<dbReference type="Proteomes" id="UP000610966">
    <property type="component" value="Unassembled WGS sequence"/>
</dbReference>
<protein>
    <recommendedName>
        <fullName evidence="3">Helix-turn-helix protein</fullName>
    </recommendedName>
</protein>
<reference evidence="1" key="1">
    <citation type="submission" date="2021-01" db="EMBL/GenBank/DDBJ databases">
        <title>Whole genome shotgun sequence of Sphaerimonospora thailandensis NBRC 107569.</title>
        <authorList>
            <person name="Komaki H."/>
            <person name="Tamura T."/>
        </authorList>
    </citation>
    <scope>NUCLEOTIDE SEQUENCE</scope>
    <source>
        <strain evidence="1">NBRC 107569</strain>
    </source>
</reference>
<comment type="caution">
    <text evidence="1">The sequence shown here is derived from an EMBL/GenBank/DDBJ whole genome shotgun (WGS) entry which is preliminary data.</text>
</comment>